<reference evidence="1" key="1">
    <citation type="submission" date="2018-02" db="EMBL/GenBank/DDBJ databases">
        <title>Rhizophora mucronata_Transcriptome.</title>
        <authorList>
            <person name="Meera S.P."/>
            <person name="Sreeshan A."/>
            <person name="Augustine A."/>
        </authorList>
    </citation>
    <scope>NUCLEOTIDE SEQUENCE</scope>
    <source>
        <tissue evidence="1">Leaf</tissue>
    </source>
</reference>
<dbReference type="AlphaFoldDB" id="A0A2P2LXE7"/>
<proteinExistence type="predicted"/>
<organism evidence="1">
    <name type="scientific">Rhizophora mucronata</name>
    <name type="common">Asiatic mangrove</name>
    <dbReference type="NCBI Taxonomy" id="61149"/>
    <lineage>
        <taxon>Eukaryota</taxon>
        <taxon>Viridiplantae</taxon>
        <taxon>Streptophyta</taxon>
        <taxon>Embryophyta</taxon>
        <taxon>Tracheophyta</taxon>
        <taxon>Spermatophyta</taxon>
        <taxon>Magnoliopsida</taxon>
        <taxon>eudicotyledons</taxon>
        <taxon>Gunneridae</taxon>
        <taxon>Pentapetalae</taxon>
        <taxon>rosids</taxon>
        <taxon>fabids</taxon>
        <taxon>Malpighiales</taxon>
        <taxon>Rhizophoraceae</taxon>
        <taxon>Rhizophora</taxon>
    </lineage>
</organism>
<dbReference type="EMBL" id="GGEC01042151">
    <property type="protein sequence ID" value="MBX22635.1"/>
    <property type="molecule type" value="Transcribed_RNA"/>
</dbReference>
<sequence>MISSQSLTRLSLIPSLSNRLLSLSVEIEKSLARRETLSFTDLDGTRPLVETKACIQATLSLIESVLR</sequence>
<name>A0A2P2LXE7_RHIMU</name>
<protein>
    <submittedName>
        <fullName evidence="1">Uncharacterized protein</fullName>
    </submittedName>
</protein>
<accession>A0A2P2LXE7</accession>
<evidence type="ECO:0000313" key="1">
    <source>
        <dbReference type="EMBL" id="MBX22635.1"/>
    </source>
</evidence>